<feature type="domain" description="RNA 3'-terminal phosphate cyclase" evidence="6">
    <location>
        <begin position="40"/>
        <end position="383"/>
    </location>
</feature>
<dbReference type="InterPro" id="IPR013791">
    <property type="entry name" value="RNA3'-term_phos_cycl_insert"/>
</dbReference>
<dbReference type="RefSeq" id="XP_018268841.1">
    <property type="nucleotide sequence ID" value="XM_018414781.1"/>
</dbReference>
<comment type="subcellular location">
    <subcellularLocation>
        <location evidence="1">Nucleus</location>
        <location evidence="1">Nucleolus</location>
    </subcellularLocation>
</comment>
<reference evidence="8 9" key="1">
    <citation type="journal article" date="2015" name="Front. Microbiol.">
        <title>Genome sequence of the plant growth promoting endophytic yeast Rhodotorula graminis WP1.</title>
        <authorList>
            <person name="Firrincieli A."/>
            <person name="Otillar R."/>
            <person name="Salamov A."/>
            <person name="Schmutz J."/>
            <person name="Khan Z."/>
            <person name="Redman R.S."/>
            <person name="Fleck N.D."/>
            <person name="Lindquist E."/>
            <person name="Grigoriev I.V."/>
            <person name="Doty S.L."/>
        </authorList>
    </citation>
    <scope>NUCLEOTIDE SEQUENCE [LARGE SCALE GENOMIC DNA]</scope>
    <source>
        <strain evidence="8 9">WP1</strain>
    </source>
</reference>
<feature type="region of interest" description="Disordered" evidence="5">
    <location>
        <begin position="286"/>
        <end position="312"/>
    </location>
</feature>
<dbReference type="Gene3D" id="3.65.10.20">
    <property type="entry name" value="RNA 3'-terminal phosphate cyclase domain"/>
    <property type="match status" value="1"/>
</dbReference>
<dbReference type="CDD" id="cd00875">
    <property type="entry name" value="RNA_Cyclase_Class_I"/>
    <property type="match status" value="1"/>
</dbReference>
<dbReference type="EMBL" id="KQ474085">
    <property type="protein sequence ID" value="KPV72792.1"/>
    <property type="molecule type" value="Genomic_DNA"/>
</dbReference>
<feature type="region of interest" description="Disordered" evidence="5">
    <location>
        <begin position="1"/>
        <end position="25"/>
    </location>
</feature>
<dbReference type="Proteomes" id="UP000053890">
    <property type="component" value="Unassembled WGS sequence"/>
</dbReference>
<dbReference type="PANTHER" id="PTHR11096">
    <property type="entry name" value="RNA 3' TERMINAL PHOSPHATE CYCLASE"/>
    <property type="match status" value="1"/>
</dbReference>
<dbReference type="OrthoDB" id="1911237at2759"/>
<evidence type="ECO:0000256" key="4">
    <source>
        <dbReference type="ARBA" id="ARBA00023242"/>
    </source>
</evidence>
<feature type="domain" description="RNA 3'-terminal phosphate cyclase insert" evidence="7">
    <location>
        <begin position="214"/>
        <end position="328"/>
    </location>
</feature>
<organism evidence="8 9">
    <name type="scientific">Rhodotorula graminis (strain WP1)</name>
    <dbReference type="NCBI Taxonomy" id="578459"/>
    <lineage>
        <taxon>Eukaryota</taxon>
        <taxon>Fungi</taxon>
        <taxon>Dikarya</taxon>
        <taxon>Basidiomycota</taxon>
        <taxon>Pucciniomycotina</taxon>
        <taxon>Microbotryomycetes</taxon>
        <taxon>Sporidiobolales</taxon>
        <taxon>Sporidiobolaceae</taxon>
        <taxon>Rhodotorula</taxon>
    </lineage>
</organism>
<dbReference type="OMA" id="YTDQNKG"/>
<evidence type="ECO:0000256" key="1">
    <source>
        <dbReference type="ARBA" id="ARBA00004604"/>
    </source>
</evidence>
<dbReference type="Gene3D" id="3.30.360.20">
    <property type="entry name" value="RNA 3'-terminal phosphate cyclase, insert domain"/>
    <property type="match status" value="1"/>
</dbReference>
<feature type="compositionally biased region" description="Low complexity" evidence="5">
    <location>
        <begin position="14"/>
        <end position="25"/>
    </location>
</feature>
<dbReference type="InterPro" id="IPR016443">
    <property type="entry name" value="RNA3'_term_phos_cyc_type_2"/>
</dbReference>
<feature type="compositionally biased region" description="Low complexity" evidence="5">
    <location>
        <begin position="298"/>
        <end position="307"/>
    </location>
</feature>
<keyword evidence="9" id="KW-1185">Reference proteome</keyword>
<evidence type="ECO:0000313" key="9">
    <source>
        <dbReference type="Proteomes" id="UP000053890"/>
    </source>
</evidence>
<evidence type="ECO:0008006" key="10">
    <source>
        <dbReference type="Google" id="ProtNLM"/>
    </source>
</evidence>
<dbReference type="Pfam" id="PF01137">
    <property type="entry name" value="RTC"/>
    <property type="match status" value="1"/>
</dbReference>
<dbReference type="SUPFAM" id="SSF55205">
    <property type="entry name" value="EPT/RTPC-like"/>
    <property type="match status" value="1"/>
</dbReference>
<accession>A0A0P9EZZ0</accession>
<dbReference type="AlphaFoldDB" id="A0A0P9EZZ0"/>
<keyword evidence="4" id="KW-0539">Nucleus</keyword>
<dbReference type="GO" id="GO:0000479">
    <property type="term" value="P:endonucleolytic cleavage of tricistronic rRNA transcript (SSU-rRNA, 5.8S rRNA, LSU-rRNA)"/>
    <property type="evidence" value="ECO:0007669"/>
    <property type="project" value="TreeGrafter"/>
</dbReference>
<dbReference type="Pfam" id="PF05189">
    <property type="entry name" value="RTC_insert"/>
    <property type="match status" value="1"/>
</dbReference>
<evidence type="ECO:0000259" key="6">
    <source>
        <dbReference type="Pfam" id="PF01137"/>
    </source>
</evidence>
<gene>
    <name evidence="8" type="ORF">RHOBADRAFT_46385</name>
</gene>
<dbReference type="InterPro" id="IPR000228">
    <property type="entry name" value="RNA3'_term_phos_cyc"/>
</dbReference>
<evidence type="ECO:0000259" key="7">
    <source>
        <dbReference type="Pfam" id="PF05189"/>
    </source>
</evidence>
<dbReference type="PROSITE" id="PS01287">
    <property type="entry name" value="RTC"/>
    <property type="match status" value="1"/>
</dbReference>
<proteinExistence type="inferred from homology"/>
<protein>
    <recommendedName>
        <fullName evidence="10">18S rRNA biogenesis protein RCL1</fullName>
    </recommendedName>
</protein>
<dbReference type="GO" id="GO:0005730">
    <property type="term" value="C:nucleolus"/>
    <property type="evidence" value="ECO:0007669"/>
    <property type="project" value="UniProtKB-SubCell"/>
</dbReference>
<dbReference type="InterPro" id="IPR013792">
    <property type="entry name" value="RNA3'P_cycl/enolpyr_Trfase_a/b"/>
</dbReference>
<dbReference type="PANTHER" id="PTHR11096:SF1">
    <property type="entry name" value="RNA 3'-TERMINAL PHOSPHATE CYCLASE-LIKE PROTEIN"/>
    <property type="match status" value="1"/>
</dbReference>
<dbReference type="GO" id="GO:0004521">
    <property type="term" value="F:RNA endonuclease activity"/>
    <property type="evidence" value="ECO:0007669"/>
    <property type="project" value="TreeGrafter"/>
</dbReference>
<evidence type="ECO:0000256" key="5">
    <source>
        <dbReference type="SAM" id="MobiDB-lite"/>
    </source>
</evidence>
<dbReference type="InterPro" id="IPR023797">
    <property type="entry name" value="RNA3'_phos_cyclase_dom"/>
</dbReference>
<dbReference type="InterPro" id="IPR036553">
    <property type="entry name" value="RPTC_insert"/>
</dbReference>
<evidence type="ECO:0000313" key="8">
    <source>
        <dbReference type="EMBL" id="KPV72792.1"/>
    </source>
</evidence>
<evidence type="ECO:0000256" key="3">
    <source>
        <dbReference type="ARBA" id="ARBA00022517"/>
    </source>
</evidence>
<dbReference type="InterPro" id="IPR037136">
    <property type="entry name" value="RNA3'_phos_cyclase_dom_sf"/>
</dbReference>
<dbReference type="STRING" id="578459.A0A0P9EZZ0"/>
<dbReference type="GeneID" id="28975229"/>
<keyword evidence="3" id="KW-0690">Ribosome biogenesis</keyword>
<sequence length="437" mass="46433">MCVHLEHPQPAPKPDSAAPSASTTAAAAAAAPRSSRVLAFTGAAHLRHRLVLSLLSRRPVRIDRIRADDDEPGLRPHEVSFLRLVEKLTQGSRLEISYSGTALLFHPGTIQGGQVTHQCPNDRGVGWFLEPLLAIAPFGKKDLALTLRGVTTDGRDASVDTIRTSGLPHLAMFLDTDGLELRITKRGHPPLGGGEITFTCPSVRAIKSGFDFTQVGRIAKIRGIAHSVRVSPQLANRLVAAARSVLNRYIPDIYIYTDVYRGEDSGKSPGYAITLLASSTSHVLHSAEATSCPPPPSSSTSSGTAEPAHPPVPEDLGIAAARLLLDEVRRGGCVDRGWEWLVTTMLVLGGEDVGRVVVAGPFEAFLIEHLRDLKAFFGTTFKIKDAVRTAAAAGGATEGADEDEDAEMASVAKAPPPEEYVLSCVGTGFVNTAKRAG</sequence>
<comment type="similarity">
    <text evidence="2">Belongs to the RNA 3'-terminal cyclase family. Type 2 subfamily.</text>
</comment>
<dbReference type="NCBIfam" id="TIGR03400">
    <property type="entry name" value="18S_RNA_Rcl1p"/>
    <property type="match status" value="1"/>
</dbReference>
<evidence type="ECO:0000256" key="2">
    <source>
        <dbReference type="ARBA" id="ARBA00007089"/>
    </source>
</evidence>
<dbReference type="InterPro" id="IPR020719">
    <property type="entry name" value="RNA3'_term_phos_cycl-like_CS"/>
</dbReference>
<name>A0A0P9EZZ0_RHOGW</name>